<evidence type="ECO:0000313" key="3">
    <source>
        <dbReference type="Proteomes" id="UP001180020"/>
    </source>
</evidence>
<proteinExistence type="predicted"/>
<dbReference type="AlphaFoldDB" id="A0AAV9F4Z6"/>
<keyword evidence="3" id="KW-1185">Reference proteome</keyword>
<accession>A0AAV9F4Z6</accession>
<feature type="region of interest" description="Disordered" evidence="1">
    <location>
        <begin position="153"/>
        <end position="174"/>
    </location>
</feature>
<comment type="caution">
    <text evidence="2">The sequence shown here is derived from an EMBL/GenBank/DDBJ whole genome shotgun (WGS) entry which is preliminary data.</text>
</comment>
<dbReference type="Proteomes" id="UP001180020">
    <property type="component" value="Unassembled WGS sequence"/>
</dbReference>
<reference evidence="2" key="1">
    <citation type="journal article" date="2023" name="Nat. Commun.">
        <title>Diploid and tetraploid genomes of Acorus and the evolution of monocots.</title>
        <authorList>
            <person name="Ma L."/>
            <person name="Liu K.W."/>
            <person name="Li Z."/>
            <person name="Hsiao Y.Y."/>
            <person name="Qi Y."/>
            <person name="Fu T."/>
            <person name="Tang G.D."/>
            <person name="Zhang D."/>
            <person name="Sun W.H."/>
            <person name="Liu D.K."/>
            <person name="Li Y."/>
            <person name="Chen G.Z."/>
            <person name="Liu X.D."/>
            <person name="Liao X.Y."/>
            <person name="Jiang Y.T."/>
            <person name="Yu X."/>
            <person name="Hao Y."/>
            <person name="Huang J."/>
            <person name="Zhao X.W."/>
            <person name="Ke S."/>
            <person name="Chen Y.Y."/>
            <person name="Wu W.L."/>
            <person name="Hsu J.L."/>
            <person name="Lin Y.F."/>
            <person name="Huang M.D."/>
            <person name="Li C.Y."/>
            <person name="Huang L."/>
            <person name="Wang Z.W."/>
            <person name="Zhao X."/>
            <person name="Zhong W.Y."/>
            <person name="Peng D.H."/>
            <person name="Ahmad S."/>
            <person name="Lan S."/>
            <person name="Zhang J.S."/>
            <person name="Tsai W.C."/>
            <person name="Van de Peer Y."/>
            <person name="Liu Z.J."/>
        </authorList>
    </citation>
    <scope>NUCLEOTIDE SEQUENCE</scope>
    <source>
        <strain evidence="2">CP</strain>
    </source>
</reference>
<feature type="compositionally biased region" description="Basic residues" evidence="1">
    <location>
        <begin position="66"/>
        <end position="76"/>
    </location>
</feature>
<feature type="compositionally biased region" description="Low complexity" evidence="1">
    <location>
        <begin position="48"/>
        <end position="65"/>
    </location>
</feature>
<evidence type="ECO:0000313" key="2">
    <source>
        <dbReference type="EMBL" id="KAK1320674.1"/>
    </source>
</evidence>
<feature type="region of interest" description="Disordered" evidence="1">
    <location>
        <begin position="48"/>
        <end position="98"/>
    </location>
</feature>
<dbReference type="EMBL" id="JAUJYO010000003">
    <property type="protein sequence ID" value="KAK1320674.1"/>
    <property type="molecule type" value="Genomic_DNA"/>
</dbReference>
<evidence type="ECO:0000256" key="1">
    <source>
        <dbReference type="SAM" id="MobiDB-lite"/>
    </source>
</evidence>
<name>A0AAV9F4Z6_ACOCL</name>
<gene>
    <name evidence="2" type="ORF">QJS10_CPA03g02194</name>
</gene>
<protein>
    <submittedName>
        <fullName evidence="2">Uncharacterized protein</fullName>
    </submittedName>
</protein>
<reference evidence="2" key="2">
    <citation type="submission" date="2023-06" db="EMBL/GenBank/DDBJ databases">
        <authorList>
            <person name="Ma L."/>
            <person name="Liu K.-W."/>
            <person name="Li Z."/>
            <person name="Hsiao Y.-Y."/>
            <person name="Qi Y."/>
            <person name="Fu T."/>
            <person name="Tang G."/>
            <person name="Zhang D."/>
            <person name="Sun W.-H."/>
            <person name="Liu D.-K."/>
            <person name="Li Y."/>
            <person name="Chen G.-Z."/>
            <person name="Liu X.-D."/>
            <person name="Liao X.-Y."/>
            <person name="Jiang Y.-T."/>
            <person name="Yu X."/>
            <person name="Hao Y."/>
            <person name="Huang J."/>
            <person name="Zhao X.-W."/>
            <person name="Ke S."/>
            <person name="Chen Y.-Y."/>
            <person name="Wu W.-L."/>
            <person name="Hsu J.-L."/>
            <person name="Lin Y.-F."/>
            <person name="Huang M.-D."/>
            <person name="Li C.-Y."/>
            <person name="Huang L."/>
            <person name="Wang Z.-W."/>
            <person name="Zhao X."/>
            <person name="Zhong W.-Y."/>
            <person name="Peng D.-H."/>
            <person name="Ahmad S."/>
            <person name="Lan S."/>
            <person name="Zhang J.-S."/>
            <person name="Tsai W.-C."/>
            <person name="Van De Peer Y."/>
            <person name="Liu Z.-J."/>
        </authorList>
    </citation>
    <scope>NUCLEOTIDE SEQUENCE</scope>
    <source>
        <strain evidence="2">CP</strain>
        <tissue evidence="2">Leaves</tissue>
    </source>
</reference>
<organism evidence="2 3">
    <name type="scientific">Acorus calamus</name>
    <name type="common">Sweet flag</name>
    <dbReference type="NCBI Taxonomy" id="4465"/>
    <lineage>
        <taxon>Eukaryota</taxon>
        <taxon>Viridiplantae</taxon>
        <taxon>Streptophyta</taxon>
        <taxon>Embryophyta</taxon>
        <taxon>Tracheophyta</taxon>
        <taxon>Spermatophyta</taxon>
        <taxon>Magnoliopsida</taxon>
        <taxon>Liliopsida</taxon>
        <taxon>Acoraceae</taxon>
        <taxon>Acorus</taxon>
    </lineage>
</organism>
<sequence>MVTPAASAPPESSAVFAVSSSTASAASARRTSRRFPFANLRRSSTLFTTAPSLGSSTATATSAPPRRFRFGKRRRSATPEVAVTAESGPQESSVSSSTLSTRRNSRWFGFGNWRRSSTSSLESSAPTVSAAPATSTRRISRWLGFRNRRRSSTSTVTASSLESPETSAPVAVSSTAEVAPPASVPSALIASTSTTAIAFRTASTTLSEAILEQAQELHDTGRIQEAILFLSEELRKMEEENSTPVSEGFLSVCNWSTADFFYTNSPQGTKRKGDC</sequence>